<dbReference type="GO" id="GO:0008270">
    <property type="term" value="F:zinc ion binding"/>
    <property type="evidence" value="ECO:0007669"/>
    <property type="project" value="UniProtKB-UniRule"/>
</dbReference>
<proteinExistence type="inferred from homology"/>
<evidence type="ECO:0000256" key="6">
    <source>
        <dbReference type="RuleBase" id="RU367018"/>
    </source>
</evidence>
<keyword evidence="4 6" id="KW-0862">Zinc</keyword>
<evidence type="ECO:0000256" key="4">
    <source>
        <dbReference type="ARBA" id="ARBA00022833"/>
    </source>
</evidence>
<comment type="subcellular location">
    <subcellularLocation>
        <location evidence="6">Nucleus</location>
    </subcellularLocation>
</comment>
<evidence type="ECO:0000256" key="3">
    <source>
        <dbReference type="ARBA" id="ARBA00022771"/>
    </source>
</evidence>
<name>A0AAV0KMV6_9ROSI</name>
<sequence length="80" mass="9146">DVHCSCGIFEFCGIPCRHIFCILKAENQIQIPKSLILKRWTKDAKEFDPSSMGSFPTQQNISRFGFLVGQCSRMCHYDVS</sequence>
<comment type="similarity">
    <text evidence="1 6">Belongs to the FHY3/FAR1 family.</text>
</comment>
<dbReference type="InterPro" id="IPR007527">
    <property type="entry name" value="Znf_SWIM"/>
</dbReference>
<evidence type="ECO:0000256" key="1">
    <source>
        <dbReference type="ARBA" id="ARBA00005889"/>
    </source>
</evidence>
<dbReference type="SMART" id="SM00575">
    <property type="entry name" value="ZnF_PMZ"/>
    <property type="match status" value="1"/>
</dbReference>
<evidence type="ECO:0000313" key="8">
    <source>
        <dbReference type="EMBL" id="CAI0423130.1"/>
    </source>
</evidence>
<evidence type="ECO:0000259" key="7">
    <source>
        <dbReference type="PROSITE" id="PS50966"/>
    </source>
</evidence>
<dbReference type="Pfam" id="PF04434">
    <property type="entry name" value="SWIM"/>
    <property type="match status" value="1"/>
</dbReference>
<dbReference type="EMBL" id="CAMGYJ010000005">
    <property type="protein sequence ID" value="CAI0423130.1"/>
    <property type="molecule type" value="Genomic_DNA"/>
</dbReference>
<keyword evidence="6" id="KW-0539">Nucleus</keyword>
<comment type="function">
    <text evidence="6">Putative transcription activator involved in regulating light control of development.</text>
</comment>
<keyword evidence="2 6" id="KW-0479">Metal-binding</keyword>
<dbReference type="PROSITE" id="PS50966">
    <property type="entry name" value="ZF_SWIM"/>
    <property type="match status" value="1"/>
</dbReference>
<evidence type="ECO:0000313" key="9">
    <source>
        <dbReference type="Proteomes" id="UP001154282"/>
    </source>
</evidence>
<keyword evidence="9" id="KW-1185">Reference proteome</keyword>
<organism evidence="8 9">
    <name type="scientific">Linum tenue</name>
    <dbReference type="NCBI Taxonomy" id="586396"/>
    <lineage>
        <taxon>Eukaryota</taxon>
        <taxon>Viridiplantae</taxon>
        <taxon>Streptophyta</taxon>
        <taxon>Embryophyta</taxon>
        <taxon>Tracheophyta</taxon>
        <taxon>Spermatophyta</taxon>
        <taxon>Magnoliopsida</taxon>
        <taxon>eudicotyledons</taxon>
        <taxon>Gunneridae</taxon>
        <taxon>Pentapetalae</taxon>
        <taxon>rosids</taxon>
        <taxon>fabids</taxon>
        <taxon>Malpighiales</taxon>
        <taxon>Linaceae</taxon>
        <taxon>Linum</taxon>
    </lineage>
</organism>
<dbReference type="AlphaFoldDB" id="A0AAV0KMV6"/>
<feature type="domain" description="SWIM-type" evidence="7">
    <location>
        <begin position="1"/>
        <end position="27"/>
    </location>
</feature>
<dbReference type="InterPro" id="IPR006564">
    <property type="entry name" value="Znf_PMZ"/>
</dbReference>
<dbReference type="PANTHER" id="PTHR31669">
    <property type="entry name" value="PROTEIN FAR1-RELATED SEQUENCE 10-RELATED"/>
    <property type="match status" value="1"/>
</dbReference>
<dbReference type="PANTHER" id="PTHR31669:SF292">
    <property type="entry name" value="OS02G0262500 PROTEIN"/>
    <property type="match status" value="1"/>
</dbReference>
<evidence type="ECO:0000256" key="5">
    <source>
        <dbReference type="PROSITE-ProRule" id="PRU00325"/>
    </source>
</evidence>
<protein>
    <recommendedName>
        <fullName evidence="6">Protein FAR1-RELATED SEQUENCE</fullName>
    </recommendedName>
</protein>
<feature type="non-terminal residue" evidence="8">
    <location>
        <position position="1"/>
    </location>
</feature>
<dbReference type="Proteomes" id="UP001154282">
    <property type="component" value="Unassembled WGS sequence"/>
</dbReference>
<accession>A0AAV0KMV6</accession>
<dbReference type="GO" id="GO:0006355">
    <property type="term" value="P:regulation of DNA-templated transcription"/>
    <property type="evidence" value="ECO:0007669"/>
    <property type="project" value="UniProtKB-UniRule"/>
</dbReference>
<keyword evidence="3 5" id="KW-0863">Zinc-finger</keyword>
<dbReference type="GO" id="GO:0005634">
    <property type="term" value="C:nucleus"/>
    <property type="evidence" value="ECO:0007669"/>
    <property type="project" value="UniProtKB-SubCell"/>
</dbReference>
<reference evidence="8" key="1">
    <citation type="submission" date="2022-08" db="EMBL/GenBank/DDBJ databases">
        <authorList>
            <person name="Gutierrez-Valencia J."/>
        </authorList>
    </citation>
    <scope>NUCLEOTIDE SEQUENCE</scope>
</reference>
<evidence type="ECO:0000256" key="2">
    <source>
        <dbReference type="ARBA" id="ARBA00022723"/>
    </source>
</evidence>
<gene>
    <name evidence="8" type="ORF">LITE_LOCUS19398</name>
</gene>
<dbReference type="InterPro" id="IPR031052">
    <property type="entry name" value="FHY3/FAR1"/>
</dbReference>
<comment type="caution">
    <text evidence="8">The sequence shown here is derived from an EMBL/GenBank/DDBJ whole genome shotgun (WGS) entry which is preliminary data.</text>
</comment>